<evidence type="ECO:0000313" key="4">
    <source>
        <dbReference type="Proteomes" id="UP000199696"/>
    </source>
</evidence>
<dbReference type="EMBL" id="FMHY01000002">
    <property type="protein sequence ID" value="SCL59111.1"/>
    <property type="molecule type" value="Genomic_DNA"/>
</dbReference>
<dbReference type="Gene3D" id="3.90.550.10">
    <property type="entry name" value="Spore Coat Polysaccharide Biosynthesis Protein SpsA, Chain A"/>
    <property type="match status" value="1"/>
</dbReference>
<comment type="similarity">
    <text evidence="1">Belongs to the glycosyltransferase 2 family.</text>
</comment>
<keyword evidence="4" id="KW-1185">Reference proteome</keyword>
<evidence type="ECO:0000256" key="1">
    <source>
        <dbReference type="ARBA" id="ARBA00006739"/>
    </source>
</evidence>
<feature type="domain" description="Glycosyltransferase 2-like" evidence="2">
    <location>
        <begin position="8"/>
        <end position="162"/>
    </location>
</feature>
<dbReference type="PANTHER" id="PTHR48090">
    <property type="entry name" value="UNDECAPRENYL-PHOSPHATE 4-DEOXY-4-FORMAMIDO-L-ARABINOSE TRANSFERASE-RELATED"/>
    <property type="match status" value="1"/>
</dbReference>
<dbReference type="AlphaFoldDB" id="A0A1C6UYK8"/>
<dbReference type="PANTHER" id="PTHR48090:SF6">
    <property type="entry name" value="SLR5056 PROTEIN"/>
    <property type="match status" value="1"/>
</dbReference>
<organism evidence="3 4">
    <name type="scientific">Micromonospora eburnea</name>
    <dbReference type="NCBI Taxonomy" id="227316"/>
    <lineage>
        <taxon>Bacteria</taxon>
        <taxon>Bacillati</taxon>
        <taxon>Actinomycetota</taxon>
        <taxon>Actinomycetes</taxon>
        <taxon>Micromonosporales</taxon>
        <taxon>Micromonosporaceae</taxon>
        <taxon>Micromonospora</taxon>
    </lineage>
</organism>
<sequence length="260" mass="28687">MAESPRFSIVIPCFNEAGYITDALLALQKQDFDGVCEVIVVDNNCTDDTAGIARDLGARVVVEPVPGVCNARHRGTEAARGEIVISADADTVYDRDWLSRIDARFRGDERIVAVVGPCRYADGPRWGRIYGRTLFGAVNAVYRLTGRAVYASATNIAFRREAWTGYDTSLTQGGDELDQLRRLRKKGRVVYDHGNPTYTSGRRLSRGLAYNLFVTLPVHYLLTYTVNRIAGRRLLGSAPAFRDYAGSFEATPAVGREAAR</sequence>
<dbReference type="STRING" id="227316.GA0070604_3982"/>
<dbReference type="RefSeq" id="WP_091120413.1">
    <property type="nucleotide sequence ID" value="NZ_FMHY01000002.1"/>
</dbReference>
<dbReference type="OrthoDB" id="9797391at2"/>
<reference evidence="4" key="1">
    <citation type="submission" date="2016-06" db="EMBL/GenBank/DDBJ databases">
        <authorList>
            <person name="Varghese N."/>
            <person name="Submissions Spin"/>
        </authorList>
    </citation>
    <scope>NUCLEOTIDE SEQUENCE [LARGE SCALE GENOMIC DNA]</scope>
    <source>
        <strain evidence="4">DSM 44814</strain>
    </source>
</reference>
<proteinExistence type="inferred from homology"/>
<dbReference type="InterPro" id="IPR029044">
    <property type="entry name" value="Nucleotide-diphossugar_trans"/>
</dbReference>
<dbReference type="InterPro" id="IPR050256">
    <property type="entry name" value="Glycosyltransferase_2"/>
</dbReference>
<dbReference type="GO" id="GO:0016740">
    <property type="term" value="F:transferase activity"/>
    <property type="evidence" value="ECO:0007669"/>
    <property type="project" value="UniProtKB-KW"/>
</dbReference>
<protein>
    <submittedName>
        <fullName evidence="3">Glycosyl transferase family 2</fullName>
    </submittedName>
</protein>
<dbReference type="SUPFAM" id="SSF53448">
    <property type="entry name" value="Nucleotide-diphospho-sugar transferases"/>
    <property type="match status" value="1"/>
</dbReference>
<accession>A0A1C6UYK8</accession>
<dbReference type="Proteomes" id="UP000199696">
    <property type="component" value="Unassembled WGS sequence"/>
</dbReference>
<evidence type="ECO:0000259" key="2">
    <source>
        <dbReference type="Pfam" id="PF00535"/>
    </source>
</evidence>
<name>A0A1C6UYK8_9ACTN</name>
<keyword evidence="3" id="KW-0808">Transferase</keyword>
<dbReference type="CDD" id="cd00761">
    <property type="entry name" value="Glyco_tranf_GTA_type"/>
    <property type="match status" value="1"/>
</dbReference>
<gene>
    <name evidence="3" type="ORF">GA0070604_3982</name>
</gene>
<evidence type="ECO:0000313" key="3">
    <source>
        <dbReference type="EMBL" id="SCL59111.1"/>
    </source>
</evidence>
<dbReference type="InterPro" id="IPR001173">
    <property type="entry name" value="Glyco_trans_2-like"/>
</dbReference>
<dbReference type="Pfam" id="PF00535">
    <property type="entry name" value="Glycos_transf_2"/>
    <property type="match status" value="1"/>
</dbReference>